<comment type="similarity">
    <text evidence="1 2">Belongs to the glycosyl hydrolase 1 family.</text>
</comment>
<protein>
    <recommendedName>
        <fullName evidence="5">Beta-glucosidase</fullName>
    </recommendedName>
</protein>
<evidence type="ECO:0000256" key="2">
    <source>
        <dbReference type="RuleBase" id="RU003690"/>
    </source>
</evidence>
<dbReference type="Pfam" id="PF00232">
    <property type="entry name" value="Glyco_hydro_1"/>
    <property type="match status" value="2"/>
</dbReference>
<dbReference type="AlphaFoldDB" id="A0AA38SZC6"/>
<evidence type="ECO:0000313" key="3">
    <source>
        <dbReference type="EMBL" id="KAJ9551458.1"/>
    </source>
</evidence>
<comment type="caution">
    <text evidence="3">The sequence shown here is derived from an EMBL/GenBank/DDBJ whole genome shotgun (WGS) entry which is preliminary data.</text>
</comment>
<dbReference type="GO" id="GO:0008422">
    <property type="term" value="F:beta-glucosidase activity"/>
    <property type="evidence" value="ECO:0007669"/>
    <property type="project" value="TreeGrafter"/>
</dbReference>
<evidence type="ECO:0000313" key="4">
    <source>
        <dbReference type="Proteomes" id="UP001172457"/>
    </source>
</evidence>
<name>A0AA38SZC6_9ASTR</name>
<accession>A0AA38SZC6</accession>
<dbReference type="InterPro" id="IPR001360">
    <property type="entry name" value="Glyco_hydro_1"/>
</dbReference>
<reference evidence="3" key="1">
    <citation type="submission" date="2023-03" db="EMBL/GenBank/DDBJ databases">
        <title>Chromosome-scale reference genome and RAD-based genetic map of yellow starthistle (Centaurea solstitialis) reveal putative structural variation and QTLs associated with invader traits.</title>
        <authorList>
            <person name="Reatini B."/>
            <person name="Cang F.A."/>
            <person name="Jiang Q."/>
            <person name="Mckibben M.T.W."/>
            <person name="Barker M.S."/>
            <person name="Rieseberg L.H."/>
            <person name="Dlugosch K.M."/>
        </authorList>
    </citation>
    <scope>NUCLEOTIDE SEQUENCE</scope>
    <source>
        <strain evidence="3">CAN-66</strain>
        <tissue evidence="3">Leaf</tissue>
    </source>
</reference>
<dbReference type="PANTHER" id="PTHR10353:SF175">
    <property type="entry name" value="BETA-GLUCOSIDASE 18-LIKE ISOFORM X1"/>
    <property type="match status" value="1"/>
</dbReference>
<proteinExistence type="inferred from homology"/>
<organism evidence="3 4">
    <name type="scientific">Centaurea solstitialis</name>
    <name type="common">yellow star-thistle</name>
    <dbReference type="NCBI Taxonomy" id="347529"/>
    <lineage>
        <taxon>Eukaryota</taxon>
        <taxon>Viridiplantae</taxon>
        <taxon>Streptophyta</taxon>
        <taxon>Embryophyta</taxon>
        <taxon>Tracheophyta</taxon>
        <taxon>Spermatophyta</taxon>
        <taxon>Magnoliopsida</taxon>
        <taxon>eudicotyledons</taxon>
        <taxon>Gunneridae</taxon>
        <taxon>Pentapetalae</taxon>
        <taxon>asterids</taxon>
        <taxon>campanulids</taxon>
        <taxon>Asterales</taxon>
        <taxon>Asteraceae</taxon>
        <taxon>Carduoideae</taxon>
        <taxon>Cardueae</taxon>
        <taxon>Centaureinae</taxon>
        <taxon>Centaurea</taxon>
    </lineage>
</organism>
<dbReference type="Gene3D" id="3.20.20.80">
    <property type="entry name" value="Glycosidases"/>
    <property type="match status" value="1"/>
</dbReference>
<dbReference type="Proteomes" id="UP001172457">
    <property type="component" value="Chromosome 4"/>
</dbReference>
<dbReference type="EMBL" id="JARYMX010000004">
    <property type="protein sequence ID" value="KAJ9551458.1"/>
    <property type="molecule type" value="Genomic_DNA"/>
</dbReference>
<sequence length="474" mass="53277">MVMVANDGAGGNERDGRWFRGGGETLVMAGVDVQRLIPATPTSPSRIANARCGSIPDTLSSCGYGGVRAYLEDGKSLSNWDAFSLKNPESIVNGDNGFIADDHYHQYLKDIEIIESLGVDAYKFSISWARLLPRGRFGEVNPNGVLFYNKILDNLLIKGIKPFVTIYHIDFPQELQDRYGSWLSPLMQEDYVHHAEMCFKYFGDRVKHWTTINEPHIVTQMAYGNGIFPPARCSQPFGNCSAGNSDIEPLIVMHNMLLAHGKARDQGGSVGIVVDCLMYEPLTDDDRDQEAFKTGDWLSLVLDPLIFGDYPSEMRQYLGNQLPRFSNAERKFMANSIDYIAVNHYSTLYVKDCIHSSCGLTANRAIRGFVDITPERDGVPIGETDGHFNAAGYCESKVQEVGAQDIQQDVKRIEFHKMYLSSLAQAIRDGADVRGYFMWTLMDGFEWILGYNVRFGLYYVDRQTLDRIPKLSAR</sequence>
<feature type="non-terminal residue" evidence="3">
    <location>
        <position position="1"/>
    </location>
</feature>
<gene>
    <name evidence="3" type="ORF">OSB04_015503</name>
</gene>
<dbReference type="PRINTS" id="PR00131">
    <property type="entry name" value="GLHYDRLASE1"/>
</dbReference>
<evidence type="ECO:0008006" key="5">
    <source>
        <dbReference type="Google" id="ProtNLM"/>
    </source>
</evidence>
<dbReference type="GO" id="GO:0005975">
    <property type="term" value="P:carbohydrate metabolic process"/>
    <property type="evidence" value="ECO:0007669"/>
    <property type="project" value="InterPro"/>
</dbReference>
<keyword evidence="4" id="KW-1185">Reference proteome</keyword>
<dbReference type="InterPro" id="IPR017853">
    <property type="entry name" value="GH"/>
</dbReference>
<evidence type="ECO:0000256" key="1">
    <source>
        <dbReference type="ARBA" id="ARBA00010838"/>
    </source>
</evidence>
<dbReference type="PANTHER" id="PTHR10353">
    <property type="entry name" value="GLYCOSYL HYDROLASE"/>
    <property type="match status" value="1"/>
</dbReference>
<dbReference type="SUPFAM" id="SSF51445">
    <property type="entry name" value="(Trans)glycosidases"/>
    <property type="match status" value="1"/>
</dbReference>